<dbReference type="InterPro" id="IPR040072">
    <property type="entry name" value="Methyltransferase_A"/>
</dbReference>
<evidence type="ECO:0000256" key="1">
    <source>
        <dbReference type="ARBA" id="ARBA00001966"/>
    </source>
</evidence>
<dbReference type="SFLD" id="SFLDS00029">
    <property type="entry name" value="Radical_SAM"/>
    <property type="match status" value="1"/>
</dbReference>
<dbReference type="GO" id="GO:0046872">
    <property type="term" value="F:metal ion binding"/>
    <property type="evidence" value="ECO:0007669"/>
    <property type="project" value="UniProtKB-KW"/>
</dbReference>
<evidence type="ECO:0000256" key="5">
    <source>
        <dbReference type="ARBA" id="ARBA00023004"/>
    </source>
</evidence>
<evidence type="ECO:0000259" key="7">
    <source>
        <dbReference type="PROSITE" id="PS51918"/>
    </source>
</evidence>
<dbReference type="Proteomes" id="UP000824088">
    <property type="component" value="Unassembled WGS sequence"/>
</dbReference>
<dbReference type="InterPro" id="IPR013785">
    <property type="entry name" value="Aldolase_TIM"/>
</dbReference>
<dbReference type="PROSITE" id="PS51918">
    <property type="entry name" value="RADICAL_SAM"/>
    <property type="match status" value="1"/>
</dbReference>
<dbReference type="GO" id="GO:0051539">
    <property type="term" value="F:4 iron, 4 sulfur cluster binding"/>
    <property type="evidence" value="ECO:0007669"/>
    <property type="project" value="UniProtKB-KW"/>
</dbReference>
<comment type="cofactor">
    <cofactor evidence="1">
        <name>[4Fe-4S] cluster</name>
        <dbReference type="ChEBI" id="CHEBI:49883"/>
    </cofactor>
</comment>
<keyword evidence="6" id="KW-0411">Iron-sulfur</keyword>
<reference evidence="8" key="2">
    <citation type="journal article" date="2021" name="PeerJ">
        <title>Extensive microbial diversity within the chicken gut microbiome revealed by metagenomics and culture.</title>
        <authorList>
            <person name="Gilroy R."/>
            <person name="Ravi A."/>
            <person name="Getino M."/>
            <person name="Pursley I."/>
            <person name="Horton D.L."/>
            <person name="Alikhan N.F."/>
            <person name="Baker D."/>
            <person name="Gharbi K."/>
            <person name="Hall N."/>
            <person name="Watson M."/>
            <person name="Adriaenssens E.M."/>
            <person name="Foster-Nyarko E."/>
            <person name="Jarju S."/>
            <person name="Secka A."/>
            <person name="Antonio M."/>
            <person name="Oren A."/>
            <person name="Chaudhuri R.R."/>
            <person name="La Ragione R."/>
            <person name="Hildebrand F."/>
            <person name="Pallen M.J."/>
        </authorList>
    </citation>
    <scope>NUCLEOTIDE SEQUENCE</scope>
    <source>
        <strain evidence="8">1063</strain>
    </source>
</reference>
<dbReference type="InterPro" id="IPR058240">
    <property type="entry name" value="rSAM_sf"/>
</dbReference>
<dbReference type="PANTHER" id="PTHR30544:SF5">
    <property type="entry name" value="RADICAL SAM CORE DOMAIN-CONTAINING PROTEIN"/>
    <property type="match status" value="1"/>
</dbReference>
<dbReference type="PANTHER" id="PTHR30544">
    <property type="entry name" value="23S RRNA METHYLTRANSFERASE"/>
    <property type="match status" value="1"/>
</dbReference>
<evidence type="ECO:0000313" key="9">
    <source>
        <dbReference type="Proteomes" id="UP000824088"/>
    </source>
</evidence>
<gene>
    <name evidence="8" type="ORF">IAD51_05385</name>
</gene>
<evidence type="ECO:0000256" key="6">
    <source>
        <dbReference type="ARBA" id="ARBA00023014"/>
    </source>
</evidence>
<organism evidence="8 9">
    <name type="scientific">Candidatus Limadaptatus stercorigallinarum</name>
    <dbReference type="NCBI Taxonomy" id="2840845"/>
    <lineage>
        <taxon>Bacteria</taxon>
        <taxon>Bacillati</taxon>
        <taxon>Bacillota</taxon>
        <taxon>Clostridia</taxon>
        <taxon>Eubacteriales</taxon>
        <taxon>Candidatus Limadaptatus</taxon>
    </lineage>
</organism>
<keyword evidence="4" id="KW-0479">Metal-binding</keyword>
<protein>
    <recommendedName>
        <fullName evidence="7">Radical SAM core domain-containing protein</fullName>
    </recommendedName>
</protein>
<name>A0A9D1HS50_9FIRM</name>
<evidence type="ECO:0000313" key="8">
    <source>
        <dbReference type="EMBL" id="HIU21643.1"/>
    </source>
</evidence>
<keyword evidence="3" id="KW-0949">S-adenosyl-L-methionine</keyword>
<reference evidence="8" key="1">
    <citation type="submission" date="2020-10" db="EMBL/GenBank/DDBJ databases">
        <authorList>
            <person name="Gilroy R."/>
        </authorList>
    </citation>
    <scope>NUCLEOTIDE SEQUENCE</scope>
    <source>
        <strain evidence="8">1063</strain>
    </source>
</reference>
<keyword evidence="5" id="KW-0408">Iron</keyword>
<dbReference type="AlphaFoldDB" id="A0A9D1HS50"/>
<accession>A0A9D1HS50</accession>
<proteinExistence type="predicted"/>
<dbReference type="GO" id="GO:0003824">
    <property type="term" value="F:catalytic activity"/>
    <property type="evidence" value="ECO:0007669"/>
    <property type="project" value="InterPro"/>
</dbReference>
<dbReference type="EMBL" id="DVMN01000096">
    <property type="protein sequence ID" value="HIU21643.1"/>
    <property type="molecule type" value="Genomic_DNA"/>
</dbReference>
<comment type="caution">
    <text evidence="8">The sequence shown here is derived from an EMBL/GenBank/DDBJ whole genome shotgun (WGS) entry which is preliminary data.</text>
</comment>
<dbReference type="GO" id="GO:0070475">
    <property type="term" value="P:rRNA base methylation"/>
    <property type="evidence" value="ECO:0007669"/>
    <property type="project" value="TreeGrafter"/>
</dbReference>
<dbReference type="GO" id="GO:0030488">
    <property type="term" value="P:tRNA methylation"/>
    <property type="evidence" value="ECO:0007669"/>
    <property type="project" value="TreeGrafter"/>
</dbReference>
<dbReference type="InterPro" id="IPR007197">
    <property type="entry name" value="rSAM"/>
</dbReference>
<feature type="domain" description="Radical SAM core" evidence="7">
    <location>
        <begin position="96"/>
        <end position="186"/>
    </location>
</feature>
<evidence type="ECO:0000256" key="2">
    <source>
        <dbReference type="ARBA" id="ARBA00022485"/>
    </source>
</evidence>
<evidence type="ECO:0000256" key="4">
    <source>
        <dbReference type="ARBA" id="ARBA00022723"/>
    </source>
</evidence>
<evidence type="ECO:0000256" key="3">
    <source>
        <dbReference type="ARBA" id="ARBA00022691"/>
    </source>
</evidence>
<sequence length="186" mass="19972">MTAEKTALLGLSCGEIASLLPSAPTYTAKQVRAFCFEGKSIGEMTSLSKALRAEMSEKFVSNPVTILKVYPSRDGSKKYLFRLSDGDLVEGVFMPHDYGNTLCVSTQIGCRMHCAFCASGRDGLVRNLTFSEILGQVVAVNAAEGGSVKNREVTNIVLMGSGEPLDNYDNVMRFLDEVSAPDGLGV</sequence>
<keyword evidence="2" id="KW-0004">4Fe-4S</keyword>
<dbReference type="Gene3D" id="3.20.20.70">
    <property type="entry name" value="Aldolase class I"/>
    <property type="match status" value="1"/>
</dbReference>
<dbReference type="SUPFAM" id="SSF102114">
    <property type="entry name" value="Radical SAM enzymes"/>
    <property type="match status" value="1"/>
</dbReference>